<gene>
    <name evidence="1" type="ORF">A2519_04945</name>
</gene>
<evidence type="ECO:0008006" key="3">
    <source>
        <dbReference type="Google" id="ProtNLM"/>
    </source>
</evidence>
<dbReference type="Proteomes" id="UP000179243">
    <property type="component" value="Unassembled WGS sequence"/>
</dbReference>
<dbReference type="AlphaFoldDB" id="A0A1F7FH14"/>
<comment type="caution">
    <text evidence="1">The sequence shown here is derived from an EMBL/GenBank/DDBJ whole genome shotgun (WGS) entry which is preliminary data.</text>
</comment>
<protein>
    <recommendedName>
        <fullName evidence="3">GAF domain-containing protein</fullName>
    </recommendedName>
</protein>
<dbReference type="EMBL" id="MFYX01000049">
    <property type="protein sequence ID" value="OGK05746.1"/>
    <property type="molecule type" value="Genomic_DNA"/>
</dbReference>
<reference evidence="1 2" key="1">
    <citation type="journal article" date="2016" name="Nat. Commun.">
        <title>Thousands of microbial genomes shed light on interconnected biogeochemical processes in an aquifer system.</title>
        <authorList>
            <person name="Anantharaman K."/>
            <person name="Brown C.T."/>
            <person name="Hug L.A."/>
            <person name="Sharon I."/>
            <person name="Castelle C.J."/>
            <person name="Probst A.J."/>
            <person name="Thomas B.C."/>
            <person name="Singh A."/>
            <person name="Wilkins M.J."/>
            <person name="Karaoz U."/>
            <person name="Brodie E.L."/>
            <person name="Williams K.H."/>
            <person name="Hubbard S.S."/>
            <person name="Banfield J.F."/>
        </authorList>
    </citation>
    <scope>NUCLEOTIDE SEQUENCE [LARGE SCALE GENOMIC DNA]</scope>
</reference>
<name>A0A1F7FH14_UNCRA</name>
<accession>A0A1F7FH14</accession>
<organism evidence="1 2">
    <name type="scientific">Candidatus Raymondbacteria bacterium RIFOXYD12_FULL_49_13</name>
    <dbReference type="NCBI Taxonomy" id="1817890"/>
    <lineage>
        <taxon>Bacteria</taxon>
        <taxon>Raymondiibacteriota</taxon>
    </lineage>
</organism>
<evidence type="ECO:0000313" key="1">
    <source>
        <dbReference type="EMBL" id="OGK05746.1"/>
    </source>
</evidence>
<sequence length="171" mass="18963">MPAKSNAKTRRMTKALQELARIASVIVDGELANSIITDQACNHMANPDLEYIHLSADYYDVEFGAFVQMKKTLLRLQRLVDFPCCASLWVRVRGADNLITMAVQNGNLNRYWQHGEERRNPEGEMAECLASGRIIVAPPGHPTRTITVLTPVFDSLGDVVGIVELSSPEPI</sequence>
<proteinExistence type="predicted"/>
<evidence type="ECO:0000313" key="2">
    <source>
        <dbReference type="Proteomes" id="UP000179243"/>
    </source>
</evidence>